<reference evidence="1 2" key="1">
    <citation type="submission" date="2019-03" db="EMBL/GenBank/DDBJ databases">
        <title>Genomic Encyclopedia of Type Strains, Phase III (KMG-III): the genomes of soil and plant-associated and newly described type strains.</title>
        <authorList>
            <person name="Whitman W."/>
        </authorList>
    </citation>
    <scope>NUCLEOTIDE SEQUENCE [LARGE SCALE GENOMIC DNA]</scope>
    <source>
        <strain evidence="1 2">VKM Ac-2575</strain>
    </source>
</reference>
<sequence>MRSVVPYPTLFGEIDFEVVAVAVDGADLPYGKISRAERAVAMHQTGRTEWDTAVLRLKAVLPDDEIADGPWESIVCLAILAERATNVRSTAFLTHDADGSWRGMIDLSHARHLQRATLSLAVVGKVEGIGGRLIGATDKDWVVDLEAAAPLRQGAIEIVQVDFVESADEWLRPFKESAWIVETSGEIPTVYINTTAVDGLVAVLNGNSTQPAERLLREATASQIAQDVWTAMFHTAIGDFEFDEDGTPQMPTGWRERVLRVMLPDILPNRQLSDALYEIHERRTKGFGWAELQTNIQHAAGRRSQVTKKLTNAIRSVARGEAREAR</sequence>
<dbReference type="EMBL" id="SOCE01000002">
    <property type="protein sequence ID" value="TDU83160.1"/>
    <property type="molecule type" value="Genomic_DNA"/>
</dbReference>
<organism evidence="1 2">
    <name type="scientific">Kribbella voronezhensis</name>
    <dbReference type="NCBI Taxonomy" id="2512212"/>
    <lineage>
        <taxon>Bacteria</taxon>
        <taxon>Bacillati</taxon>
        <taxon>Actinomycetota</taxon>
        <taxon>Actinomycetes</taxon>
        <taxon>Propionibacteriales</taxon>
        <taxon>Kribbellaceae</taxon>
        <taxon>Kribbella</taxon>
    </lineage>
</organism>
<dbReference type="OrthoDB" id="4562192at2"/>
<proteinExistence type="predicted"/>
<dbReference type="AlphaFoldDB" id="A0A4R7SV36"/>
<dbReference type="Proteomes" id="UP000295151">
    <property type="component" value="Unassembled WGS sequence"/>
</dbReference>
<evidence type="ECO:0000313" key="2">
    <source>
        <dbReference type="Proteomes" id="UP000295151"/>
    </source>
</evidence>
<name>A0A4R7SV36_9ACTN</name>
<protein>
    <submittedName>
        <fullName evidence="1">Uncharacterized protein</fullName>
    </submittedName>
</protein>
<keyword evidence="2" id="KW-1185">Reference proteome</keyword>
<accession>A0A4R7SV36</accession>
<dbReference type="RefSeq" id="WP_133982221.1">
    <property type="nucleotide sequence ID" value="NZ_SOCE01000002.1"/>
</dbReference>
<comment type="caution">
    <text evidence="1">The sequence shown here is derived from an EMBL/GenBank/DDBJ whole genome shotgun (WGS) entry which is preliminary data.</text>
</comment>
<evidence type="ECO:0000313" key="1">
    <source>
        <dbReference type="EMBL" id="TDU83160.1"/>
    </source>
</evidence>
<gene>
    <name evidence="1" type="ORF">EV138_5620</name>
</gene>